<organism evidence="7 8">
    <name type="scientific">Streptomyces guryensis</name>
    <dbReference type="NCBI Taxonomy" id="2886947"/>
    <lineage>
        <taxon>Bacteria</taxon>
        <taxon>Bacillati</taxon>
        <taxon>Actinomycetota</taxon>
        <taxon>Actinomycetes</taxon>
        <taxon>Kitasatosporales</taxon>
        <taxon>Streptomycetaceae</taxon>
        <taxon>Streptomyces</taxon>
    </lineage>
</organism>
<dbReference type="Pfam" id="PF05270">
    <property type="entry name" value="AbfB"/>
    <property type="match status" value="1"/>
</dbReference>
<dbReference type="Proteomes" id="UP001108029">
    <property type="component" value="Unassembled WGS sequence"/>
</dbReference>
<dbReference type="InterPro" id="IPR007934">
    <property type="entry name" value="AbfB_ABD"/>
</dbReference>
<evidence type="ECO:0000256" key="3">
    <source>
        <dbReference type="ARBA" id="ARBA00023295"/>
    </source>
</evidence>
<keyword evidence="3 4" id="KW-0326">Glycosidase</keyword>
<accession>A0A9Q3VX40</accession>
<comment type="similarity">
    <text evidence="1 4">Belongs to the glycosyl hydrolase 43 family.</text>
</comment>
<dbReference type="Pfam" id="PF04616">
    <property type="entry name" value="Glyco_hydro_43"/>
    <property type="match status" value="1"/>
</dbReference>
<dbReference type="InterPro" id="IPR006311">
    <property type="entry name" value="TAT_signal"/>
</dbReference>
<keyword evidence="5" id="KW-0732">Signal</keyword>
<feature type="domain" description="Alpha-L-arabinofuranosidase B arabinose-binding" evidence="6">
    <location>
        <begin position="321"/>
        <end position="452"/>
    </location>
</feature>
<sequence length="458" mass="49659">MTLPGPSRRSAVRALLALGATPAVLASPLLSGAAYAAAPPAGRTSRYTMTAFTYSSERNMYVYDSADATGFNLVKGPAYTPPSGLVRDPSVFRHTDGLYYVTYTSGWTGNTIGFARSSDRQSWTFLGNITLALPGVGNAWAPEWFIDPGNGSVNIIVSLHLNGEATGAFNPYVVTATNSTLTAWSTPTPLTGAVHGPGYIDTTVVKIGSTYHAFLKSTSTKSIDFATAGTLTGPWTITKTGNWVDLDGEGPVLVELDNGGWRIFFEDYNRRRFYYADSYDTFKTWTTPAELPGLSGTVKHLTVVKETVTGGVTLPLNTTRSFQSVNYPDRYMRHRDFLGYTDPVTADSTALTKQDATFTVVPGLADPNCYSLRTASGLYARHSSFRIRVDGNDGTAAFAKDATFNAHPGTAAGSVALESYNFPGYYIRHRNGELWVDRYAATDLFRADRSFQPVTPWA</sequence>
<dbReference type="CDD" id="cd08983">
    <property type="entry name" value="GH43_Bt3655-like"/>
    <property type="match status" value="1"/>
</dbReference>
<reference evidence="7" key="1">
    <citation type="submission" date="2021-12" db="EMBL/GenBank/DDBJ databases">
        <authorList>
            <person name="Lee J.-H."/>
            <person name="Kim S.-B."/>
        </authorList>
    </citation>
    <scope>NUCLEOTIDE SEQUENCE</scope>
    <source>
        <strain evidence="7">NR30</strain>
    </source>
</reference>
<dbReference type="RefSeq" id="WP_232654685.1">
    <property type="nucleotide sequence ID" value="NZ_JAJSBI010000031.1"/>
</dbReference>
<dbReference type="GO" id="GO:0046373">
    <property type="term" value="P:L-arabinose metabolic process"/>
    <property type="evidence" value="ECO:0007669"/>
    <property type="project" value="InterPro"/>
</dbReference>
<evidence type="ECO:0000256" key="1">
    <source>
        <dbReference type="ARBA" id="ARBA00009865"/>
    </source>
</evidence>
<feature type="chain" id="PRO_5040508619" evidence="5">
    <location>
        <begin position="27"/>
        <end position="458"/>
    </location>
</feature>
<proteinExistence type="inferred from homology"/>
<dbReference type="CDD" id="cd23399">
    <property type="entry name" value="beta-trefoil_ABD_ABFB"/>
    <property type="match status" value="1"/>
</dbReference>
<comment type="caution">
    <text evidence="7">The sequence shown here is derived from an EMBL/GenBank/DDBJ whole genome shotgun (WGS) entry which is preliminary data.</text>
</comment>
<dbReference type="PROSITE" id="PS51318">
    <property type="entry name" value="TAT"/>
    <property type="match status" value="1"/>
</dbReference>
<dbReference type="Gene3D" id="2.115.10.20">
    <property type="entry name" value="Glycosyl hydrolase domain, family 43"/>
    <property type="match status" value="1"/>
</dbReference>
<dbReference type="SUPFAM" id="SSF110221">
    <property type="entry name" value="AbfB domain"/>
    <property type="match status" value="1"/>
</dbReference>
<dbReference type="Gene3D" id="2.80.10.50">
    <property type="match status" value="1"/>
</dbReference>
<dbReference type="GO" id="GO:0046556">
    <property type="term" value="F:alpha-L-arabinofuranosidase activity"/>
    <property type="evidence" value="ECO:0007669"/>
    <property type="project" value="InterPro"/>
</dbReference>
<dbReference type="SUPFAM" id="SSF75005">
    <property type="entry name" value="Arabinanase/levansucrase/invertase"/>
    <property type="match status" value="1"/>
</dbReference>
<evidence type="ECO:0000313" key="8">
    <source>
        <dbReference type="Proteomes" id="UP001108029"/>
    </source>
</evidence>
<dbReference type="InterPro" id="IPR036195">
    <property type="entry name" value="AbfB_ABD_sf"/>
</dbReference>
<gene>
    <name evidence="7" type="ORF">LJ657_40450</name>
</gene>
<evidence type="ECO:0000256" key="2">
    <source>
        <dbReference type="ARBA" id="ARBA00022801"/>
    </source>
</evidence>
<dbReference type="InterPro" id="IPR006710">
    <property type="entry name" value="Glyco_hydro_43"/>
</dbReference>
<dbReference type="AlphaFoldDB" id="A0A9Q3VX40"/>
<evidence type="ECO:0000256" key="4">
    <source>
        <dbReference type="RuleBase" id="RU361187"/>
    </source>
</evidence>
<feature type="signal peptide" evidence="5">
    <location>
        <begin position="1"/>
        <end position="26"/>
    </location>
</feature>
<evidence type="ECO:0000313" key="7">
    <source>
        <dbReference type="EMBL" id="MCD9879742.1"/>
    </source>
</evidence>
<name>A0A9Q3VX40_9ACTN</name>
<keyword evidence="2 4" id="KW-0378">Hydrolase</keyword>
<protein>
    <submittedName>
        <fullName evidence="7">Glycoside hydrolase family 43 protein</fullName>
    </submittedName>
</protein>
<evidence type="ECO:0000259" key="6">
    <source>
        <dbReference type="Pfam" id="PF05270"/>
    </source>
</evidence>
<evidence type="ECO:0000256" key="5">
    <source>
        <dbReference type="SAM" id="SignalP"/>
    </source>
</evidence>
<dbReference type="InterPro" id="IPR023296">
    <property type="entry name" value="Glyco_hydro_beta-prop_sf"/>
</dbReference>
<dbReference type="EMBL" id="JAJSBI010000031">
    <property type="protein sequence ID" value="MCD9879742.1"/>
    <property type="molecule type" value="Genomic_DNA"/>
</dbReference>
<keyword evidence="8" id="KW-1185">Reference proteome</keyword>